<dbReference type="InterPro" id="IPR004808">
    <property type="entry name" value="AP_endonuc_1"/>
</dbReference>
<accession>A0A392QN42</accession>
<comment type="caution">
    <text evidence="5">The sequence shown here is derived from an EMBL/GenBank/DDBJ whole genome shotgun (WGS) entry which is preliminary data.</text>
</comment>
<sequence>MIVSSFNVRGLGGVLKRSRIRQLVHINKIEFLAIQETKLEVISESLCYSLWGSSDCDWVFLPSEGRSGGILSIWRKSQNSLVFSFVGDGFVGVCLEWGVLKSICFVINVYSKCDISSKRRLWNNLLNCKRGLGVGRWCVVGDFNA</sequence>
<keyword evidence="2" id="KW-0479">Metal-binding</keyword>
<dbReference type="Gene3D" id="3.60.10.10">
    <property type="entry name" value="Endonuclease/exonuclease/phosphatase"/>
    <property type="match status" value="1"/>
</dbReference>
<dbReference type="Proteomes" id="UP000265520">
    <property type="component" value="Unassembled WGS sequence"/>
</dbReference>
<dbReference type="GO" id="GO:0003906">
    <property type="term" value="F:DNA-(apurinic or apyrimidinic site) endonuclease activity"/>
    <property type="evidence" value="ECO:0007669"/>
    <property type="project" value="TreeGrafter"/>
</dbReference>
<dbReference type="PANTHER" id="PTHR22748:SF11">
    <property type="entry name" value="OS07G0184032 PROTEIN"/>
    <property type="match status" value="1"/>
</dbReference>
<dbReference type="GO" id="GO:0046872">
    <property type="term" value="F:metal ion binding"/>
    <property type="evidence" value="ECO:0007669"/>
    <property type="project" value="UniProtKB-KW"/>
</dbReference>
<evidence type="ECO:0000313" key="6">
    <source>
        <dbReference type="Proteomes" id="UP000265520"/>
    </source>
</evidence>
<dbReference type="GO" id="GO:0008081">
    <property type="term" value="F:phosphoric diester hydrolase activity"/>
    <property type="evidence" value="ECO:0007669"/>
    <property type="project" value="TreeGrafter"/>
</dbReference>
<dbReference type="AlphaFoldDB" id="A0A392QN42"/>
<evidence type="ECO:0000256" key="3">
    <source>
        <dbReference type="ARBA" id="ARBA00022801"/>
    </source>
</evidence>
<dbReference type="EMBL" id="LXQA010143026">
    <property type="protein sequence ID" value="MCI24695.1"/>
    <property type="molecule type" value="Genomic_DNA"/>
</dbReference>
<dbReference type="GO" id="GO:0008311">
    <property type="term" value="F:double-stranded DNA 3'-5' DNA exonuclease activity"/>
    <property type="evidence" value="ECO:0007669"/>
    <property type="project" value="TreeGrafter"/>
</dbReference>
<proteinExistence type="predicted"/>
<name>A0A392QN42_9FABA</name>
<keyword evidence="3" id="KW-0378">Hydrolase</keyword>
<keyword evidence="4" id="KW-0460">Magnesium</keyword>
<dbReference type="GO" id="GO:0005634">
    <property type="term" value="C:nucleus"/>
    <property type="evidence" value="ECO:0007669"/>
    <property type="project" value="TreeGrafter"/>
</dbReference>
<evidence type="ECO:0000256" key="2">
    <source>
        <dbReference type="ARBA" id="ARBA00022723"/>
    </source>
</evidence>
<keyword evidence="6" id="KW-1185">Reference proteome</keyword>
<feature type="non-terminal residue" evidence="5">
    <location>
        <position position="145"/>
    </location>
</feature>
<dbReference type="SUPFAM" id="SSF56219">
    <property type="entry name" value="DNase I-like"/>
    <property type="match status" value="1"/>
</dbReference>
<reference evidence="5 6" key="1">
    <citation type="journal article" date="2018" name="Front. Plant Sci.">
        <title>Red Clover (Trifolium pratense) and Zigzag Clover (T. medium) - A Picture of Genomic Similarities and Differences.</title>
        <authorList>
            <person name="Dluhosova J."/>
            <person name="Istvanek J."/>
            <person name="Nedelnik J."/>
            <person name="Repkova J."/>
        </authorList>
    </citation>
    <scope>NUCLEOTIDE SEQUENCE [LARGE SCALE GENOMIC DNA]</scope>
    <source>
        <strain evidence="6">cv. 10/8</strain>
        <tissue evidence="5">Leaf</tissue>
    </source>
</reference>
<dbReference type="GO" id="GO:0006284">
    <property type="term" value="P:base-excision repair"/>
    <property type="evidence" value="ECO:0007669"/>
    <property type="project" value="TreeGrafter"/>
</dbReference>
<dbReference type="InterPro" id="IPR036691">
    <property type="entry name" value="Endo/exonu/phosph_ase_sf"/>
</dbReference>
<dbReference type="PANTHER" id="PTHR22748">
    <property type="entry name" value="AP ENDONUCLEASE"/>
    <property type="match status" value="1"/>
</dbReference>
<evidence type="ECO:0000313" key="5">
    <source>
        <dbReference type="EMBL" id="MCI24695.1"/>
    </source>
</evidence>
<organism evidence="5 6">
    <name type="scientific">Trifolium medium</name>
    <dbReference type="NCBI Taxonomy" id="97028"/>
    <lineage>
        <taxon>Eukaryota</taxon>
        <taxon>Viridiplantae</taxon>
        <taxon>Streptophyta</taxon>
        <taxon>Embryophyta</taxon>
        <taxon>Tracheophyta</taxon>
        <taxon>Spermatophyta</taxon>
        <taxon>Magnoliopsida</taxon>
        <taxon>eudicotyledons</taxon>
        <taxon>Gunneridae</taxon>
        <taxon>Pentapetalae</taxon>
        <taxon>rosids</taxon>
        <taxon>fabids</taxon>
        <taxon>Fabales</taxon>
        <taxon>Fabaceae</taxon>
        <taxon>Papilionoideae</taxon>
        <taxon>50 kb inversion clade</taxon>
        <taxon>NPAAA clade</taxon>
        <taxon>Hologalegina</taxon>
        <taxon>IRL clade</taxon>
        <taxon>Trifolieae</taxon>
        <taxon>Trifolium</taxon>
    </lineage>
</organism>
<comment type="cofactor">
    <cofactor evidence="1">
        <name>Mg(2+)</name>
        <dbReference type="ChEBI" id="CHEBI:18420"/>
    </cofactor>
</comment>
<evidence type="ECO:0000256" key="4">
    <source>
        <dbReference type="ARBA" id="ARBA00022842"/>
    </source>
</evidence>
<evidence type="ECO:0000256" key="1">
    <source>
        <dbReference type="ARBA" id="ARBA00001946"/>
    </source>
</evidence>
<protein>
    <submittedName>
        <fullName evidence="5">Cytochrome P450</fullName>
    </submittedName>
</protein>